<evidence type="ECO:0000256" key="1">
    <source>
        <dbReference type="SAM" id="MobiDB-lite"/>
    </source>
</evidence>
<dbReference type="Proteomes" id="UP000235916">
    <property type="component" value="Unassembled WGS sequence"/>
</dbReference>
<proteinExistence type="predicted"/>
<sequence>MLVLNLCCSLDHGFEGWFASAADFESQQARDLVSCPMCGSNEVRRLPSAPRLNVSHLRRGASGAERADTASPAAIAARSEPSSISSASEVDSSASSAAESLARVQAHMMQALRAMVSQSENVGSRFAEEARRIHYGEAEPRSIRGQASRADTEALVEEGIAVLPLPDVPGLKEPLQ</sequence>
<organism evidence="2 3">
    <name type="scientific">Kinneretia aquatilis</name>
    <dbReference type="NCBI Taxonomy" id="2070761"/>
    <lineage>
        <taxon>Bacteria</taxon>
        <taxon>Pseudomonadati</taxon>
        <taxon>Pseudomonadota</taxon>
        <taxon>Betaproteobacteria</taxon>
        <taxon>Burkholderiales</taxon>
        <taxon>Sphaerotilaceae</taxon>
        <taxon>Roseateles</taxon>
    </lineage>
</organism>
<comment type="caution">
    <text evidence="2">The sequence shown here is derived from an EMBL/GenBank/DDBJ whole genome shotgun (WGS) entry which is preliminary data.</text>
</comment>
<dbReference type="PIRSF" id="PIRSF032131">
    <property type="entry name" value="UCP032131"/>
    <property type="match status" value="1"/>
</dbReference>
<dbReference type="AlphaFoldDB" id="A0A2N8KSY5"/>
<evidence type="ECO:0000313" key="3">
    <source>
        <dbReference type="Proteomes" id="UP000235916"/>
    </source>
</evidence>
<reference evidence="2 3" key="1">
    <citation type="submission" date="2018-01" db="EMBL/GenBank/DDBJ databases">
        <title>Draft genome sequence of Paucibacter aquatile CR182 isolated from freshwater of the Nakdong River.</title>
        <authorList>
            <person name="Choi A."/>
            <person name="Chung E.J."/>
        </authorList>
    </citation>
    <scope>NUCLEOTIDE SEQUENCE [LARGE SCALE GENOMIC DNA]</scope>
    <source>
        <strain evidence="2 3">CR182</strain>
    </source>
</reference>
<evidence type="ECO:0000313" key="2">
    <source>
        <dbReference type="EMBL" id="PND36561.1"/>
    </source>
</evidence>
<feature type="region of interest" description="Disordered" evidence="1">
    <location>
        <begin position="57"/>
        <end position="97"/>
    </location>
</feature>
<dbReference type="OrthoDB" id="5295943at2"/>
<keyword evidence="3" id="KW-1185">Reference proteome</keyword>
<protein>
    <submittedName>
        <fullName evidence="2">DUF1178 domain-containing protein</fullName>
    </submittedName>
</protein>
<dbReference type="InterPro" id="IPR009562">
    <property type="entry name" value="DUF1178"/>
</dbReference>
<dbReference type="EMBL" id="POSP01000004">
    <property type="protein sequence ID" value="PND36561.1"/>
    <property type="molecule type" value="Genomic_DNA"/>
</dbReference>
<name>A0A2N8KSY5_9BURK</name>
<gene>
    <name evidence="2" type="ORF">C1O66_23105</name>
</gene>
<dbReference type="RefSeq" id="WP_102770332.1">
    <property type="nucleotide sequence ID" value="NZ_POSP01000004.1"/>
</dbReference>
<dbReference type="Pfam" id="PF06676">
    <property type="entry name" value="DUF1178"/>
    <property type="match status" value="1"/>
</dbReference>
<feature type="compositionally biased region" description="Low complexity" evidence="1">
    <location>
        <begin position="69"/>
        <end position="97"/>
    </location>
</feature>
<accession>A0A2N8KSY5</accession>